<dbReference type="Proteomes" id="UP000034182">
    <property type="component" value="Unassembled WGS sequence"/>
</dbReference>
<dbReference type="EMBL" id="LAQI01000161">
    <property type="protein sequence ID" value="KKY16938.1"/>
    <property type="molecule type" value="Genomic_DNA"/>
</dbReference>
<dbReference type="AlphaFoldDB" id="A0A0G2FYW7"/>
<name>A0A0G2FYW7_9PEZI</name>
<feature type="region of interest" description="Disordered" evidence="2">
    <location>
        <begin position="198"/>
        <end position="294"/>
    </location>
</feature>
<protein>
    <submittedName>
        <fullName evidence="3">Uncharacterized protein</fullName>
    </submittedName>
</protein>
<gene>
    <name evidence="3" type="ORF">UCDDS831_g06671</name>
</gene>
<accession>A0A0G2FYW7</accession>
<evidence type="ECO:0000256" key="1">
    <source>
        <dbReference type="SAM" id="Coils"/>
    </source>
</evidence>
<organism evidence="3 4">
    <name type="scientific">Diplodia seriata</name>
    <dbReference type="NCBI Taxonomy" id="420778"/>
    <lineage>
        <taxon>Eukaryota</taxon>
        <taxon>Fungi</taxon>
        <taxon>Dikarya</taxon>
        <taxon>Ascomycota</taxon>
        <taxon>Pezizomycotina</taxon>
        <taxon>Dothideomycetes</taxon>
        <taxon>Dothideomycetes incertae sedis</taxon>
        <taxon>Botryosphaeriales</taxon>
        <taxon>Botryosphaeriaceae</taxon>
        <taxon>Diplodia</taxon>
    </lineage>
</organism>
<feature type="coiled-coil region" evidence="1">
    <location>
        <begin position="18"/>
        <end position="45"/>
    </location>
</feature>
<reference evidence="3 4" key="2">
    <citation type="submission" date="2015-05" db="EMBL/GenBank/DDBJ databases">
        <title>Distinctive expansion of gene families associated with plant cell wall degradation and secondary metabolism in the genomes of grapevine trunk pathogens.</title>
        <authorList>
            <person name="Lawrence D.P."/>
            <person name="Travadon R."/>
            <person name="Rolshausen P.E."/>
            <person name="Baumgartner K."/>
        </authorList>
    </citation>
    <scope>NUCLEOTIDE SEQUENCE [LARGE SCALE GENOMIC DNA]</scope>
    <source>
        <strain evidence="3">DS831</strain>
    </source>
</reference>
<proteinExistence type="predicted"/>
<feature type="compositionally biased region" description="Acidic residues" evidence="2">
    <location>
        <begin position="200"/>
        <end position="222"/>
    </location>
</feature>
<evidence type="ECO:0000256" key="2">
    <source>
        <dbReference type="SAM" id="MobiDB-lite"/>
    </source>
</evidence>
<comment type="caution">
    <text evidence="3">The sequence shown here is derived from an EMBL/GenBank/DDBJ whole genome shotgun (WGS) entry which is preliminary data.</text>
</comment>
<evidence type="ECO:0000313" key="4">
    <source>
        <dbReference type="Proteomes" id="UP000034182"/>
    </source>
</evidence>
<keyword evidence="1" id="KW-0175">Coiled coil</keyword>
<evidence type="ECO:0000313" key="3">
    <source>
        <dbReference type="EMBL" id="KKY16938.1"/>
    </source>
</evidence>
<reference evidence="3 4" key="1">
    <citation type="submission" date="2015-03" db="EMBL/GenBank/DDBJ databases">
        <authorList>
            <person name="Morales-Cruz A."/>
            <person name="Amrine K.C."/>
            <person name="Cantu D."/>
        </authorList>
    </citation>
    <scope>NUCLEOTIDE SEQUENCE [LARGE SCALE GENOMIC DNA]</scope>
    <source>
        <strain evidence="3">DS831</strain>
    </source>
</reference>
<sequence>MASTKKPMWMFPHERERREKLRKQIRKKQKELVKLKKELDAATDNPRPQRSTTLKTIGLAVADAPPLTLNLERSDFTDLLVPQLNSYTWAFYNVFRILQTQQTEYREIEELLLAIRDGLREREGEEEAKEKKKKKEKKPLLRVDQYYDEQLEPLAGLKDKVKRDHDAMRGLQKTVAGGAEELKAVKVGLKDLLEYVLKEYEDEDEEEEGGEEEADAEEDDNDNDHTTGIVPPGDKAKASVPRPRVHWASDPAFSFLRQEPPISPPPMPPIRVFRPVEGGDDEDDSSSSSGSWLE</sequence>